<reference evidence="5 6" key="1">
    <citation type="journal article" date="2016" name="Nat. Commun.">
        <title>Thousands of microbial genomes shed light on interconnected biogeochemical processes in an aquifer system.</title>
        <authorList>
            <person name="Anantharaman K."/>
            <person name="Brown C.T."/>
            <person name="Hug L.A."/>
            <person name="Sharon I."/>
            <person name="Castelle C.J."/>
            <person name="Probst A.J."/>
            <person name="Thomas B.C."/>
            <person name="Singh A."/>
            <person name="Wilkins M.J."/>
            <person name="Karaoz U."/>
            <person name="Brodie E.L."/>
            <person name="Williams K.H."/>
            <person name="Hubbard S.S."/>
            <person name="Banfield J.F."/>
        </authorList>
    </citation>
    <scope>NUCLEOTIDE SEQUENCE [LARGE SCALE GENOMIC DNA]</scope>
</reference>
<proteinExistence type="inferred from homology"/>
<dbReference type="Pfam" id="PF01740">
    <property type="entry name" value="STAS"/>
    <property type="match status" value="1"/>
</dbReference>
<dbReference type="AlphaFoldDB" id="A0A1F7F318"/>
<dbReference type="NCBIfam" id="TIGR00377">
    <property type="entry name" value="ant_ant_sig"/>
    <property type="match status" value="1"/>
</dbReference>
<evidence type="ECO:0000256" key="1">
    <source>
        <dbReference type="ARBA" id="ARBA00009013"/>
    </source>
</evidence>
<dbReference type="PROSITE" id="PS50801">
    <property type="entry name" value="STAS"/>
    <property type="match status" value="1"/>
</dbReference>
<sequence length="141" mass="16260">MSSLPQAQIQVKFEENVCYITMEGDADVDFVNVFSSTAQKLELSSEKTMLVMNMQHIDYMDSATISVFVKLVKLYQRQDRRIIVYRPKPYIEKLFEITGLAMLIQVCQTQTQLNQALGKIKKPKKKKAAKKVLPKKSKKKK</sequence>
<evidence type="ECO:0000256" key="3">
    <source>
        <dbReference type="SAM" id="MobiDB-lite"/>
    </source>
</evidence>
<evidence type="ECO:0000256" key="2">
    <source>
        <dbReference type="RuleBase" id="RU003749"/>
    </source>
</evidence>
<dbReference type="CDD" id="cd07043">
    <property type="entry name" value="STAS_anti-anti-sigma_factors"/>
    <property type="match status" value="1"/>
</dbReference>
<organism evidence="5 6">
    <name type="scientific">Candidatus Raymondbacteria bacterium RIFOXYD12_FULL_49_13</name>
    <dbReference type="NCBI Taxonomy" id="1817890"/>
    <lineage>
        <taxon>Bacteria</taxon>
        <taxon>Raymondiibacteriota</taxon>
    </lineage>
</organism>
<comment type="caution">
    <text evidence="5">The sequence shown here is derived from an EMBL/GenBank/DDBJ whole genome shotgun (WGS) entry which is preliminary data.</text>
</comment>
<dbReference type="EMBL" id="MFYX01000138">
    <property type="protein sequence ID" value="OGK00906.1"/>
    <property type="molecule type" value="Genomic_DNA"/>
</dbReference>
<evidence type="ECO:0000313" key="5">
    <source>
        <dbReference type="EMBL" id="OGK00906.1"/>
    </source>
</evidence>
<name>A0A1F7F318_UNCRA</name>
<feature type="domain" description="STAS" evidence="4">
    <location>
        <begin position="7"/>
        <end position="120"/>
    </location>
</feature>
<protein>
    <recommendedName>
        <fullName evidence="2">Anti-sigma factor antagonist</fullName>
    </recommendedName>
</protein>
<dbReference type="Gene3D" id="3.30.750.24">
    <property type="entry name" value="STAS domain"/>
    <property type="match status" value="1"/>
</dbReference>
<dbReference type="InterPro" id="IPR003658">
    <property type="entry name" value="Anti-sigma_ant"/>
</dbReference>
<dbReference type="PANTHER" id="PTHR33495">
    <property type="entry name" value="ANTI-SIGMA FACTOR ANTAGONIST TM_1081-RELATED-RELATED"/>
    <property type="match status" value="1"/>
</dbReference>
<dbReference type="SUPFAM" id="SSF52091">
    <property type="entry name" value="SpoIIaa-like"/>
    <property type="match status" value="1"/>
</dbReference>
<gene>
    <name evidence="5" type="ORF">A2519_12700</name>
</gene>
<dbReference type="InterPro" id="IPR036513">
    <property type="entry name" value="STAS_dom_sf"/>
</dbReference>
<comment type="similarity">
    <text evidence="1 2">Belongs to the anti-sigma-factor antagonist family.</text>
</comment>
<feature type="region of interest" description="Disordered" evidence="3">
    <location>
        <begin position="119"/>
        <end position="141"/>
    </location>
</feature>
<evidence type="ECO:0000259" key="4">
    <source>
        <dbReference type="PROSITE" id="PS50801"/>
    </source>
</evidence>
<dbReference type="InterPro" id="IPR002645">
    <property type="entry name" value="STAS_dom"/>
</dbReference>
<dbReference type="Proteomes" id="UP000179243">
    <property type="component" value="Unassembled WGS sequence"/>
</dbReference>
<accession>A0A1F7F318</accession>
<evidence type="ECO:0000313" key="6">
    <source>
        <dbReference type="Proteomes" id="UP000179243"/>
    </source>
</evidence>
<dbReference type="GO" id="GO:0043856">
    <property type="term" value="F:anti-sigma factor antagonist activity"/>
    <property type="evidence" value="ECO:0007669"/>
    <property type="project" value="InterPro"/>
</dbReference>